<dbReference type="EMBL" id="MUYU01000029">
    <property type="protein sequence ID" value="OOS22078.1"/>
    <property type="molecule type" value="Genomic_DNA"/>
</dbReference>
<name>A0A1T0CI93_9GAMM</name>
<reference evidence="2 3" key="1">
    <citation type="submission" date="2017-02" db="EMBL/GenBank/DDBJ databases">
        <title>Draft genome sequence of Moraxella pluranimalium CCUG 54913T type strain.</title>
        <authorList>
            <person name="Salva-Serra F."/>
            <person name="Engstrom-Jakobsson H."/>
            <person name="Thorell K."/>
            <person name="Jaen-Luchoro D."/>
            <person name="Gonzales-Siles L."/>
            <person name="Karlsson R."/>
            <person name="Yazdan S."/>
            <person name="Boulund F."/>
            <person name="Johnning A."/>
            <person name="Engstrand L."/>
            <person name="Kristiansson E."/>
            <person name="Moore E."/>
        </authorList>
    </citation>
    <scope>NUCLEOTIDE SEQUENCE [LARGE SCALE GENOMIC DNA]</scope>
    <source>
        <strain evidence="2 3">CCUG 54913</strain>
    </source>
</reference>
<evidence type="ECO:0008006" key="4">
    <source>
        <dbReference type="Google" id="ProtNLM"/>
    </source>
</evidence>
<dbReference type="RefSeq" id="WP_078254866.1">
    <property type="nucleotide sequence ID" value="NZ_MUYU01000029.1"/>
</dbReference>
<keyword evidence="1" id="KW-0732">Signal</keyword>
<comment type="caution">
    <text evidence="2">The sequence shown here is derived from an EMBL/GenBank/DDBJ whole genome shotgun (WGS) entry which is preliminary data.</text>
</comment>
<feature type="signal peptide" evidence="1">
    <location>
        <begin position="1"/>
        <end position="18"/>
    </location>
</feature>
<keyword evidence="3" id="KW-1185">Reference proteome</keyword>
<evidence type="ECO:0000313" key="2">
    <source>
        <dbReference type="EMBL" id="OOS22078.1"/>
    </source>
</evidence>
<gene>
    <name evidence="2" type="ORF">B0680_09555</name>
</gene>
<dbReference type="AlphaFoldDB" id="A0A1T0CI93"/>
<sequence length="204" mass="22782">MKKLAAFAFCCLPTLVLANDYDDWYQTELKNAEKITGFKFANYNTSVYKGKKAALNKKDGFVRAFRTRIGDAHQEGVITFAGKYITTSWGCGTQCVSGAMIDKSTGKVYGALSTAAGVIDDENIHPTQTCEMLTDGITGDAEQLFKNNSRLMIVKVTCNAYHNIDTPYESATVIYHVLEWQEKNKKFKWLADKAIKVPTSQLYN</sequence>
<organism evidence="2 3">
    <name type="scientific">Moraxella pluranimalium</name>
    <dbReference type="NCBI Taxonomy" id="470453"/>
    <lineage>
        <taxon>Bacteria</taxon>
        <taxon>Pseudomonadati</taxon>
        <taxon>Pseudomonadota</taxon>
        <taxon>Gammaproteobacteria</taxon>
        <taxon>Moraxellales</taxon>
        <taxon>Moraxellaceae</taxon>
        <taxon>Moraxella</taxon>
    </lineage>
</organism>
<protein>
    <recommendedName>
        <fullName evidence="4">DUF4468 domain-containing protein</fullName>
    </recommendedName>
</protein>
<feature type="chain" id="PRO_5012707243" description="DUF4468 domain-containing protein" evidence="1">
    <location>
        <begin position="19"/>
        <end position="204"/>
    </location>
</feature>
<accession>A0A1T0CI93</accession>
<evidence type="ECO:0000313" key="3">
    <source>
        <dbReference type="Proteomes" id="UP000189800"/>
    </source>
</evidence>
<proteinExistence type="predicted"/>
<dbReference type="OrthoDB" id="8757135at2"/>
<evidence type="ECO:0000256" key="1">
    <source>
        <dbReference type="SAM" id="SignalP"/>
    </source>
</evidence>
<dbReference type="Proteomes" id="UP000189800">
    <property type="component" value="Unassembled WGS sequence"/>
</dbReference>